<dbReference type="RefSeq" id="XP_044547375.1">
    <property type="nucleotide sequence ID" value="XM_044695900.1"/>
</dbReference>
<dbReference type="Gene3D" id="3.30.530.20">
    <property type="match status" value="1"/>
</dbReference>
<dbReference type="InterPro" id="IPR044926">
    <property type="entry name" value="RGS_subdomain_2"/>
</dbReference>
<name>A0AA88KJM6_NAELO</name>
<dbReference type="CDD" id="cd00177">
    <property type="entry name" value="START"/>
    <property type="match status" value="1"/>
</dbReference>
<feature type="compositionally biased region" description="Low complexity" evidence="1">
    <location>
        <begin position="130"/>
        <end position="141"/>
    </location>
</feature>
<dbReference type="PROSITE" id="PS50132">
    <property type="entry name" value="RGS"/>
    <property type="match status" value="1"/>
</dbReference>
<comment type="caution">
    <text evidence="3">The sequence shown here is derived from an EMBL/GenBank/DDBJ whole genome shotgun (WGS) entry which is preliminary data.</text>
</comment>
<feature type="domain" description="RGS" evidence="2">
    <location>
        <begin position="324"/>
        <end position="362"/>
    </location>
</feature>
<feature type="compositionally biased region" description="Basic and acidic residues" evidence="1">
    <location>
        <begin position="1"/>
        <end position="16"/>
    </location>
</feature>
<feature type="compositionally biased region" description="Low complexity" evidence="1">
    <location>
        <begin position="228"/>
        <end position="238"/>
    </location>
</feature>
<sequence length="825" mass="92454">MLSESKQRERALEESKLPSLDLPLTHTKTEESNASVTTHSNAAVNAIRQLKDSHHHQLTIQVNNNHGNNHTHHNNNNKDTNNCHSSSKHVRIESLKNIPSQSVADYYCGHQDFMTLTTSPCSDESENAAPSSETPSTPTITSSQIMTMLNQSSSSPMNIIHSKSCPTMVVPTTTTTASSFSHDDDNSTTMNYSSPPPTGRNEMVSPSSSPTSACGSSSYSYPSPPSSPSHVSVQQQQTSAWKRFGLLRRKKSQEPLANTHNSPSSTRVDQDDYGNSNSPSSIKSLGSDHALSSFSKKQNSNHNSSTTNVANTSIQHDLNDYLFSYDAVLENSEACNLFLQYLNEKRSPESLLFMMSVKELRKCFHSTTSIVAAATSSYDTISNNSNNCESALSSSLGSNGSNHHGLDTFSSNSNVSQTTPPLLHHHHHVLNSNSLPHLRNMLRMIEEMDSKYFNSFSNIELNLPLHLHEPFSKLMEEFELKKDKFMNGTGSNGRSHHGSTEDSLEEEIYAIIKRFMSEFKRIENYLSLNLKDAQFQEFVEWNEFKTLVQTKGFAFLNSIAELKPFSHTSFVESLTEMNIPRITVKQCKLIKNMMLKNNSLWNTLISKPNYTVSLSNNQYLLGNEATSSTNGGVQFFKYDIIFPYPKSAVINTLLSTKMRFKFDKNTKVLSKIDYQPRQDEEHLATTITQEVYAFPFPFQAREFVLACSLVNDSTDQCTMLCVRSCESDKAAPLKRTVFAVNIGGWVFQDLPGSQCRFIQFVGADFRGLLPKSLVTKNISKRARYYYADTLKLFEANRKEGFPEPNDDPIFESFMNTLKENGTIAL</sequence>
<dbReference type="SUPFAM" id="SSF48097">
    <property type="entry name" value="Regulator of G-protein signaling, RGS"/>
    <property type="match status" value="1"/>
</dbReference>
<reference evidence="3 4" key="1">
    <citation type="journal article" date="2018" name="BMC Genomics">
        <title>The genome of Naegleria lovaniensis, the basis for a comparative approach to unravel pathogenicity factors of the human pathogenic amoeba N. fowleri.</title>
        <authorList>
            <person name="Liechti N."/>
            <person name="Schurch N."/>
            <person name="Bruggmann R."/>
            <person name="Wittwer M."/>
        </authorList>
    </citation>
    <scope>NUCLEOTIDE SEQUENCE [LARGE SCALE GENOMIC DNA]</scope>
    <source>
        <strain evidence="3 4">ATCC 30569</strain>
    </source>
</reference>
<feature type="region of interest" description="Disordered" evidence="1">
    <location>
        <begin position="252"/>
        <end position="308"/>
    </location>
</feature>
<dbReference type="InterPro" id="IPR016137">
    <property type="entry name" value="RGS"/>
</dbReference>
<dbReference type="Proteomes" id="UP000816034">
    <property type="component" value="Unassembled WGS sequence"/>
</dbReference>
<evidence type="ECO:0000313" key="4">
    <source>
        <dbReference type="Proteomes" id="UP000816034"/>
    </source>
</evidence>
<feature type="compositionally biased region" description="Low complexity" evidence="1">
    <location>
        <begin position="392"/>
        <end position="403"/>
    </location>
</feature>
<feature type="compositionally biased region" description="Polar residues" evidence="1">
    <location>
        <begin position="408"/>
        <end position="419"/>
    </location>
</feature>
<gene>
    <name evidence="3" type="ORF">C9374_006079</name>
</gene>
<accession>A0AA88KJM6</accession>
<feature type="region of interest" description="Disordered" evidence="1">
    <location>
        <begin position="63"/>
        <end position="89"/>
    </location>
</feature>
<dbReference type="GeneID" id="68098534"/>
<evidence type="ECO:0000256" key="1">
    <source>
        <dbReference type="SAM" id="MobiDB-lite"/>
    </source>
</evidence>
<dbReference type="EMBL" id="PYSW02000026">
    <property type="protein sequence ID" value="KAG2381695.1"/>
    <property type="molecule type" value="Genomic_DNA"/>
</dbReference>
<dbReference type="InterPro" id="IPR036305">
    <property type="entry name" value="RGS_sf"/>
</dbReference>
<feature type="region of interest" description="Disordered" evidence="1">
    <location>
        <begin position="175"/>
        <end position="238"/>
    </location>
</feature>
<dbReference type="AlphaFoldDB" id="A0AA88KJM6"/>
<dbReference type="InterPro" id="IPR023393">
    <property type="entry name" value="START-like_dom_sf"/>
</dbReference>
<feature type="region of interest" description="Disordered" evidence="1">
    <location>
        <begin position="1"/>
        <end position="38"/>
    </location>
</feature>
<feature type="region of interest" description="Disordered" evidence="1">
    <location>
        <begin position="118"/>
        <end position="141"/>
    </location>
</feature>
<keyword evidence="4" id="KW-1185">Reference proteome</keyword>
<dbReference type="Gene3D" id="1.10.167.10">
    <property type="entry name" value="Regulator of G-protein Signalling 4, domain 2"/>
    <property type="match status" value="1"/>
</dbReference>
<feature type="region of interest" description="Disordered" evidence="1">
    <location>
        <begin position="392"/>
        <end position="421"/>
    </location>
</feature>
<evidence type="ECO:0000259" key="2">
    <source>
        <dbReference type="PROSITE" id="PS50132"/>
    </source>
</evidence>
<evidence type="ECO:0000313" key="3">
    <source>
        <dbReference type="EMBL" id="KAG2381695.1"/>
    </source>
</evidence>
<protein>
    <recommendedName>
        <fullName evidence="2">RGS domain-containing protein</fullName>
    </recommendedName>
</protein>
<feature type="compositionally biased region" description="Polar residues" evidence="1">
    <location>
        <begin position="255"/>
        <end position="308"/>
    </location>
</feature>
<feature type="compositionally biased region" description="Low complexity" evidence="1">
    <location>
        <begin position="205"/>
        <end position="221"/>
    </location>
</feature>
<dbReference type="SUPFAM" id="SSF55961">
    <property type="entry name" value="Bet v1-like"/>
    <property type="match status" value="1"/>
</dbReference>
<organism evidence="3 4">
    <name type="scientific">Naegleria lovaniensis</name>
    <name type="common">Amoeba</name>
    <dbReference type="NCBI Taxonomy" id="51637"/>
    <lineage>
        <taxon>Eukaryota</taxon>
        <taxon>Discoba</taxon>
        <taxon>Heterolobosea</taxon>
        <taxon>Tetramitia</taxon>
        <taxon>Eutetramitia</taxon>
        <taxon>Vahlkampfiidae</taxon>
        <taxon>Naegleria</taxon>
    </lineage>
</organism>
<proteinExistence type="predicted"/>